<dbReference type="STRING" id="660521.SAMN04487949_1148"/>
<name>A0A1G9R2I7_9EURY</name>
<keyword evidence="5" id="KW-0949">S-adenosyl-L-methionine</keyword>
<dbReference type="PANTHER" id="PTHR24422:SF10">
    <property type="entry name" value="CHEMOTAXIS PROTEIN METHYLTRANSFERASE 2"/>
    <property type="match status" value="1"/>
</dbReference>
<dbReference type="OrthoDB" id="10657at2157"/>
<dbReference type="InterPro" id="IPR050903">
    <property type="entry name" value="Bact_Chemotaxis_MeTrfase"/>
</dbReference>
<dbReference type="InterPro" id="IPR022642">
    <property type="entry name" value="CheR_C"/>
</dbReference>
<dbReference type="EMBL" id="FNHL01000001">
    <property type="protein sequence ID" value="SDM17512.1"/>
    <property type="molecule type" value="Genomic_DNA"/>
</dbReference>
<dbReference type="Pfam" id="PF01739">
    <property type="entry name" value="CheR"/>
    <property type="match status" value="1"/>
</dbReference>
<dbReference type="PROSITE" id="PS50123">
    <property type="entry name" value="CHER"/>
    <property type="match status" value="1"/>
</dbReference>
<evidence type="ECO:0000256" key="4">
    <source>
        <dbReference type="ARBA" id="ARBA00022679"/>
    </source>
</evidence>
<organism evidence="7 8">
    <name type="scientific">Halogranum gelatinilyticum</name>
    <dbReference type="NCBI Taxonomy" id="660521"/>
    <lineage>
        <taxon>Archaea</taxon>
        <taxon>Methanobacteriati</taxon>
        <taxon>Methanobacteriota</taxon>
        <taxon>Stenosarchaea group</taxon>
        <taxon>Halobacteria</taxon>
        <taxon>Halobacteriales</taxon>
        <taxon>Haloferacaceae</taxon>
    </lineage>
</organism>
<dbReference type="Gene3D" id="1.10.155.10">
    <property type="entry name" value="Chemotaxis receptor methyltransferase CheR, N-terminal domain"/>
    <property type="match status" value="1"/>
</dbReference>
<evidence type="ECO:0000256" key="3">
    <source>
        <dbReference type="ARBA" id="ARBA00022603"/>
    </source>
</evidence>
<dbReference type="Pfam" id="PF03705">
    <property type="entry name" value="CheR_N"/>
    <property type="match status" value="1"/>
</dbReference>
<evidence type="ECO:0000313" key="8">
    <source>
        <dbReference type="Proteomes" id="UP000199451"/>
    </source>
</evidence>
<keyword evidence="8" id="KW-1185">Reference proteome</keyword>
<sequence>MSRSETDDRGFQRVIKHIADEVDFEPGYYNDAYLGRRITARMRRCKAEDYDSYLTVLRRDDEERDLLLDSLTVNVTNFFRNPEMWEALRPVLRDLTADRRRVTAWSAPCADGREPYSMAMLAKDDPEIVARKLSILGTDIDREALAAARRGEYETTRTTDIGGELDPLTDAAAYVRQEGDHFRVRDAVKRMVEFERHDLIRDGSKSGFGLVMCRNLLIYIDTEYKQAIFDTITDSIRPGGYLVIGMTESLPPASREVFTPVDKRRRIYCKE</sequence>
<dbReference type="InterPro" id="IPR036804">
    <property type="entry name" value="CheR_N_sf"/>
</dbReference>
<dbReference type="Proteomes" id="UP000199451">
    <property type="component" value="Unassembled WGS sequence"/>
</dbReference>
<keyword evidence="3 7" id="KW-0489">Methyltransferase</keyword>
<evidence type="ECO:0000256" key="1">
    <source>
        <dbReference type="ARBA" id="ARBA00001541"/>
    </source>
</evidence>
<gene>
    <name evidence="7" type="ORF">SAMN04487949_1148</name>
</gene>
<dbReference type="PANTHER" id="PTHR24422">
    <property type="entry name" value="CHEMOTAXIS PROTEIN METHYLTRANSFERASE"/>
    <property type="match status" value="1"/>
</dbReference>
<dbReference type="GO" id="GO:0008983">
    <property type="term" value="F:protein-glutamate O-methyltransferase activity"/>
    <property type="evidence" value="ECO:0007669"/>
    <property type="project" value="UniProtKB-EC"/>
</dbReference>
<evidence type="ECO:0000256" key="2">
    <source>
        <dbReference type="ARBA" id="ARBA00012534"/>
    </source>
</evidence>
<proteinExistence type="predicted"/>
<dbReference type="RefSeq" id="WP_089694917.1">
    <property type="nucleotide sequence ID" value="NZ_FNHL01000001.1"/>
</dbReference>
<evidence type="ECO:0000259" key="6">
    <source>
        <dbReference type="PROSITE" id="PS50123"/>
    </source>
</evidence>
<dbReference type="SUPFAM" id="SSF53335">
    <property type="entry name" value="S-adenosyl-L-methionine-dependent methyltransferases"/>
    <property type="match status" value="1"/>
</dbReference>
<reference evidence="8" key="1">
    <citation type="submission" date="2016-10" db="EMBL/GenBank/DDBJ databases">
        <authorList>
            <person name="Varghese N."/>
            <person name="Submissions S."/>
        </authorList>
    </citation>
    <scope>NUCLEOTIDE SEQUENCE [LARGE SCALE GENOMIC DNA]</scope>
    <source>
        <strain evidence="8">CGMCC 1.10119</strain>
    </source>
</reference>
<dbReference type="Gene3D" id="3.40.50.150">
    <property type="entry name" value="Vaccinia Virus protein VP39"/>
    <property type="match status" value="1"/>
</dbReference>
<dbReference type="InterPro" id="IPR029063">
    <property type="entry name" value="SAM-dependent_MTases_sf"/>
</dbReference>
<dbReference type="GO" id="GO:0032259">
    <property type="term" value="P:methylation"/>
    <property type="evidence" value="ECO:0007669"/>
    <property type="project" value="UniProtKB-KW"/>
</dbReference>
<keyword evidence="4 7" id="KW-0808">Transferase</keyword>
<dbReference type="InterPro" id="IPR022641">
    <property type="entry name" value="CheR_N"/>
</dbReference>
<accession>A0A1G9R2I7</accession>
<dbReference type="SUPFAM" id="SSF47757">
    <property type="entry name" value="Chemotaxis receptor methyltransferase CheR, N-terminal domain"/>
    <property type="match status" value="1"/>
</dbReference>
<dbReference type="SMART" id="SM00138">
    <property type="entry name" value="MeTrc"/>
    <property type="match status" value="1"/>
</dbReference>
<dbReference type="EC" id="2.1.1.80" evidence="2"/>
<dbReference type="AlphaFoldDB" id="A0A1G9R2I7"/>
<evidence type="ECO:0000256" key="5">
    <source>
        <dbReference type="ARBA" id="ARBA00022691"/>
    </source>
</evidence>
<dbReference type="InterPro" id="IPR000780">
    <property type="entry name" value="CheR_MeTrfase"/>
</dbReference>
<dbReference type="PRINTS" id="PR00996">
    <property type="entry name" value="CHERMTFRASE"/>
</dbReference>
<feature type="domain" description="CheR-type methyltransferase" evidence="6">
    <location>
        <begin position="1"/>
        <end position="271"/>
    </location>
</feature>
<evidence type="ECO:0000313" key="7">
    <source>
        <dbReference type="EMBL" id="SDM17512.1"/>
    </source>
</evidence>
<protein>
    <recommendedName>
        <fullName evidence="2">protein-glutamate O-methyltransferase</fullName>
        <ecNumber evidence="2">2.1.1.80</ecNumber>
    </recommendedName>
</protein>
<comment type="catalytic activity">
    <reaction evidence="1">
        <text>L-glutamyl-[protein] + S-adenosyl-L-methionine = [protein]-L-glutamate 5-O-methyl ester + S-adenosyl-L-homocysteine</text>
        <dbReference type="Rhea" id="RHEA:24452"/>
        <dbReference type="Rhea" id="RHEA-COMP:10208"/>
        <dbReference type="Rhea" id="RHEA-COMP:10311"/>
        <dbReference type="ChEBI" id="CHEBI:29973"/>
        <dbReference type="ChEBI" id="CHEBI:57856"/>
        <dbReference type="ChEBI" id="CHEBI:59789"/>
        <dbReference type="ChEBI" id="CHEBI:82795"/>
        <dbReference type="EC" id="2.1.1.80"/>
    </reaction>
</comment>